<comment type="subcellular location">
    <subcellularLocation>
        <location evidence="9">Lysosome membrane</location>
        <topology evidence="9">Single-pass type I membrane protein</topology>
        <orientation evidence="9">Lumenal side</orientation>
    </subcellularLocation>
</comment>
<name>A0A667YBJ4_9TELE</name>
<dbReference type="RefSeq" id="XP_029919563.1">
    <property type="nucleotide sequence ID" value="XM_030063703.1"/>
</dbReference>
<reference evidence="13" key="3">
    <citation type="submission" date="2025-09" db="UniProtKB">
        <authorList>
            <consortium name="Ensembl"/>
        </authorList>
    </citation>
    <scope>IDENTIFICATION</scope>
</reference>
<dbReference type="OrthoDB" id="6264340at2759"/>
<dbReference type="CTD" id="112770"/>
<dbReference type="Ensembl" id="ENSMMDT00005024450.1">
    <property type="protein sequence ID" value="ENSMMDP00005023938.1"/>
    <property type="gene ID" value="ENSMMDG00005011541.1"/>
</dbReference>
<reference evidence="13" key="1">
    <citation type="submission" date="2019-06" db="EMBL/GenBank/DDBJ databases">
        <authorList>
            <consortium name="Wellcome Sanger Institute Data Sharing"/>
        </authorList>
    </citation>
    <scope>NUCLEOTIDE SEQUENCE [LARGE SCALE GENOMIC DNA]</scope>
</reference>
<evidence type="ECO:0000256" key="8">
    <source>
        <dbReference type="ARBA" id="ARBA00024176"/>
    </source>
</evidence>
<dbReference type="GeneID" id="115367785"/>
<keyword evidence="14" id="KW-1185">Reference proteome</keyword>
<reference evidence="13" key="2">
    <citation type="submission" date="2025-08" db="UniProtKB">
        <authorList>
            <consortium name="Ensembl"/>
        </authorList>
    </citation>
    <scope>IDENTIFICATION</scope>
</reference>
<keyword evidence="4 11" id="KW-1133">Transmembrane helix</keyword>
<dbReference type="AlphaFoldDB" id="A0A667YBJ4"/>
<evidence type="ECO:0000256" key="7">
    <source>
        <dbReference type="ARBA" id="ARBA00023228"/>
    </source>
</evidence>
<evidence type="ECO:0000256" key="4">
    <source>
        <dbReference type="ARBA" id="ARBA00022989"/>
    </source>
</evidence>
<protein>
    <submittedName>
        <fullName evidence="13">Glycosylated lysosomal membrane protein</fullName>
    </submittedName>
</protein>
<dbReference type="PANTHER" id="PTHR31981:SF1">
    <property type="entry name" value="GLYCOSYLATED LYSOSOMAL MEMBRANE PROTEIN"/>
    <property type="match status" value="1"/>
</dbReference>
<sequence>MAASRIPGRRLSVFLCLLQLACSCCGALLGGADTHRRKLSAELNPGWNSSDPPPPPGVALLHVRALGDNDTLHFLFCSQGAPTLLLVHTNTTNSTVKVDWPGFLARNTTGSLQVEPQSSVLYSSALLFSRLWEYDDVNDTADPQALPPSSFLPPLELQNFSWTGLDAAAPTAQLCASPGLANSSLCLQFSVFESEGRDPMWPRLLHNDNSSQLRVWLDKLTPRANHSRFSLELQAVGGAYPLDRVEVLRSIDDEYTPSIFKVSQWVASPANSSEVLGFVQWKPVAYRQADAVLEVATPCRHSTPGPVGGAAAASGLVRAFYGPEPPARGLNISFGMAGAPLYNTTRFLSWTLLVGVGSPPVDSFSLLVLVIMAVGLGTPMILLLVGGVCVLTRKRAGPQGLGYEPIN</sequence>
<keyword evidence="7" id="KW-0458">Lysosome</keyword>
<keyword evidence="6" id="KW-0325">Glycoprotein</keyword>
<dbReference type="PROSITE" id="PS51257">
    <property type="entry name" value="PROKAR_LIPOPROTEIN"/>
    <property type="match status" value="1"/>
</dbReference>
<evidence type="ECO:0000313" key="13">
    <source>
        <dbReference type="Ensembl" id="ENSMMDP00005023938.1"/>
    </source>
</evidence>
<dbReference type="PANTHER" id="PTHR31981">
    <property type="entry name" value="GLYCOSYLATED LYSOSOMAL MEMBRANE PROTEIN"/>
    <property type="match status" value="1"/>
</dbReference>
<accession>A0A667YBJ4</accession>
<evidence type="ECO:0000256" key="5">
    <source>
        <dbReference type="ARBA" id="ARBA00023136"/>
    </source>
</evidence>
<dbReference type="GO" id="GO:0005765">
    <property type="term" value="C:lysosomal membrane"/>
    <property type="evidence" value="ECO:0007669"/>
    <property type="project" value="UniProtKB-SubCell"/>
</dbReference>
<dbReference type="Proteomes" id="UP000472263">
    <property type="component" value="Chromosome 11"/>
</dbReference>
<gene>
    <name evidence="13" type="primary">glmp</name>
</gene>
<keyword evidence="5 11" id="KW-0472">Membrane</keyword>
<evidence type="ECO:0000256" key="3">
    <source>
        <dbReference type="ARBA" id="ARBA00022729"/>
    </source>
</evidence>
<feature type="signal peptide" evidence="12">
    <location>
        <begin position="1"/>
        <end position="26"/>
    </location>
</feature>
<comment type="function">
    <text evidence="8">Required to protect lysosomal transporter MFSD1 from lysosomal proteolysis and for MFSD1 lysosomal localization.</text>
</comment>
<evidence type="ECO:0000256" key="12">
    <source>
        <dbReference type="SAM" id="SignalP"/>
    </source>
</evidence>
<comment type="subunit">
    <text evidence="10">Interacts (via lumenal domain) with lysosomal protein MFSD1; the interaction starts while both proteins are still in the endoplasmic reticulum and is required for stabilization of MFSD1 in lysosomes but has no direct effect on its targeting to lysosomes or transporter activity.</text>
</comment>
<keyword evidence="3 12" id="KW-0732">Signal</keyword>
<evidence type="ECO:0000256" key="11">
    <source>
        <dbReference type="SAM" id="Phobius"/>
    </source>
</evidence>
<dbReference type="FunCoup" id="A0A667YBJ4">
    <property type="interactions" value="480"/>
</dbReference>
<evidence type="ECO:0000313" key="14">
    <source>
        <dbReference type="Proteomes" id="UP000472263"/>
    </source>
</evidence>
<proteinExistence type="inferred from homology"/>
<evidence type="ECO:0000256" key="6">
    <source>
        <dbReference type="ARBA" id="ARBA00023180"/>
    </source>
</evidence>
<evidence type="ECO:0000256" key="10">
    <source>
        <dbReference type="ARBA" id="ARBA00044960"/>
    </source>
</evidence>
<evidence type="ECO:0000256" key="1">
    <source>
        <dbReference type="ARBA" id="ARBA00010599"/>
    </source>
</evidence>
<evidence type="ECO:0000256" key="9">
    <source>
        <dbReference type="ARBA" id="ARBA00024189"/>
    </source>
</evidence>
<evidence type="ECO:0000256" key="2">
    <source>
        <dbReference type="ARBA" id="ARBA00022692"/>
    </source>
</evidence>
<comment type="similarity">
    <text evidence="1">Belongs to the GLMP family.</text>
</comment>
<dbReference type="GeneTree" id="ENSGT00390000005131"/>
<organism evidence="13 14">
    <name type="scientific">Myripristis murdjan</name>
    <name type="common">pinecone soldierfish</name>
    <dbReference type="NCBI Taxonomy" id="586833"/>
    <lineage>
        <taxon>Eukaryota</taxon>
        <taxon>Metazoa</taxon>
        <taxon>Chordata</taxon>
        <taxon>Craniata</taxon>
        <taxon>Vertebrata</taxon>
        <taxon>Euteleostomi</taxon>
        <taxon>Actinopterygii</taxon>
        <taxon>Neopterygii</taxon>
        <taxon>Teleostei</taxon>
        <taxon>Neoteleostei</taxon>
        <taxon>Acanthomorphata</taxon>
        <taxon>Holocentriformes</taxon>
        <taxon>Holocentridae</taxon>
        <taxon>Myripristis</taxon>
    </lineage>
</organism>
<keyword evidence="2 11" id="KW-0812">Transmembrane</keyword>
<feature type="transmembrane region" description="Helical" evidence="11">
    <location>
        <begin position="366"/>
        <end position="391"/>
    </location>
</feature>
<dbReference type="InterPro" id="IPR029382">
    <property type="entry name" value="NCU-G1"/>
</dbReference>
<dbReference type="InParanoid" id="A0A667YBJ4"/>
<dbReference type="Pfam" id="PF15065">
    <property type="entry name" value="NCU-G1"/>
    <property type="match status" value="1"/>
</dbReference>
<feature type="chain" id="PRO_5025509445" evidence="12">
    <location>
        <begin position="27"/>
        <end position="407"/>
    </location>
</feature>